<evidence type="ECO:0000313" key="11">
    <source>
        <dbReference type="EMBL" id="KKO73266.1"/>
    </source>
</evidence>
<feature type="transmembrane region" description="Helical" evidence="10">
    <location>
        <begin position="148"/>
        <end position="174"/>
    </location>
</feature>
<dbReference type="GO" id="GO:0005886">
    <property type="term" value="C:plasma membrane"/>
    <property type="evidence" value="ECO:0007669"/>
    <property type="project" value="UniProtKB-SubCell"/>
</dbReference>
<name>A0A171KWJ9_9BURK</name>
<feature type="transmembrane region" description="Helical" evidence="10">
    <location>
        <begin position="106"/>
        <end position="127"/>
    </location>
</feature>
<protein>
    <recommendedName>
        <fullName evidence="10">Protoheme IX farnesyltransferase</fullName>
        <ecNumber evidence="10">2.5.1.141</ecNumber>
    </recommendedName>
    <alternativeName>
        <fullName evidence="10">Heme B farnesyltransferase</fullName>
    </alternativeName>
    <alternativeName>
        <fullName evidence="10">Heme O synthase</fullName>
    </alternativeName>
</protein>
<keyword evidence="3" id="KW-0997">Cell inner membrane</keyword>
<dbReference type="EC" id="2.5.1.141" evidence="10"/>
<dbReference type="Proteomes" id="UP000292039">
    <property type="component" value="Unassembled WGS sequence"/>
</dbReference>
<dbReference type="Pfam" id="PF01040">
    <property type="entry name" value="UbiA"/>
    <property type="match status" value="1"/>
</dbReference>
<dbReference type="HAMAP" id="MF_00154">
    <property type="entry name" value="CyoE_CtaB"/>
    <property type="match status" value="1"/>
</dbReference>
<reference evidence="12 14" key="2">
    <citation type="submission" date="2019-02" db="EMBL/GenBank/DDBJ databases">
        <title>Genomic Encyclopedia of Type Strains, Phase IV (KMG-IV): sequencing the most valuable type-strain genomes for metagenomic binning, comparative biology and taxonomic classification.</title>
        <authorList>
            <person name="Goeker M."/>
        </authorList>
    </citation>
    <scope>NUCLEOTIDE SEQUENCE [LARGE SCALE GENOMIC DNA]</scope>
    <source>
        <strain evidence="12 14">DSM 16618</strain>
    </source>
</reference>
<sequence>MFRQYLLLTKPGIIAGNLVSFVGGFLLGTAGHASLATLLAAAAGVALVIASGCVFNNYIDRDIDAAMTRTRQRSLVTGLIAPRHALLYGTLLGLAGLLLLGTQGGGTLAALLGLLGFAVYVGAYSLYGKRNTVHGTLIGSLSGAMPPVIGYCAASGCFDMGALMLLLMFCLWQMPHSYAIAIFRAQDYRAARIPVLPLQYGLASARSQIIGYTAAFAACSLMLPLFSAASWLYLVTALAGGLYWLRLTLAPCDPGNPGPWARKLFLFSILLVVLLSLTMGIDGLLHTPD</sequence>
<comment type="function">
    <text evidence="10">Converts heme B (protoheme IX) to heme O by substitution of the vinyl group on carbon 2 of heme B porphyrin ring with a hydroxyethyl farnesyl side group.</text>
</comment>
<comment type="pathway">
    <text evidence="10">Porphyrin-containing compound metabolism; heme O biosynthesis; heme O from protoheme: step 1/1.</text>
</comment>
<dbReference type="GO" id="GO:0048034">
    <property type="term" value="P:heme O biosynthetic process"/>
    <property type="evidence" value="ECO:0007669"/>
    <property type="project" value="UniProtKB-UniRule"/>
</dbReference>
<dbReference type="PANTHER" id="PTHR43448">
    <property type="entry name" value="PROTOHEME IX FARNESYLTRANSFERASE, MITOCHONDRIAL"/>
    <property type="match status" value="1"/>
</dbReference>
<dbReference type="PROSITE" id="PS00943">
    <property type="entry name" value="UBIA"/>
    <property type="match status" value="1"/>
</dbReference>
<evidence type="ECO:0000256" key="5">
    <source>
        <dbReference type="ARBA" id="ARBA00022692"/>
    </source>
</evidence>
<keyword evidence="8 10" id="KW-0472">Membrane</keyword>
<dbReference type="FunFam" id="1.10.357.140:FF:000001">
    <property type="entry name" value="Protoheme IX farnesyltransferase"/>
    <property type="match status" value="1"/>
</dbReference>
<evidence type="ECO:0000256" key="1">
    <source>
        <dbReference type="ARBA" id="ARBA00004651"/>
    </source>
</evidence>
<comment type="miscellaneous">
    <text evidence="10">Carbon 2 of the heme B porphyrin ring is defined according to the Fischer nomenclature.</text>
</comment>
<feature type="transmembrane region" description="Helical" evidence="10">
    <location>
        <begin position="36"/>
        <end position="59"/>
    </location>
</feature>
<dbReference type="PANTHER" id="PTHR43448:SF2">
    <property type="entry name" value="PROTOHEME IX FARNESYLTRANSFERASE, MITOCHONDRIAL"/>
    <property type="match status" value="1"/>
</dbReference>
<keyword evidence="4 10" id="KW-0808">Transferase</keyword>
<dbReference type="InterPro" id="IPR006369">
    <property type="entry name" value="Protohaem_IX_farnesylTrfase"/>
</dbReference>
<evidence type="ECO:0000256" key="9">
    <source>
        <dbReference type="ARBA" id="ARBA00047690"/>
    </source>
</evidence>
<evidence type="ECO:0000256" key="6">
    <source>
        <dbReference type="ARBA" id="ARBA00022989"/>
    </source>
</evidence>
<reference evidence="11 13" key="1">
    <citation type="submission" date="2015-04" db="EMBL/GenBank/DDBJ databases">
        <title>Genome sequence of Kerstersia gyiorum CG1.</title>
        <authorList>
            <person name="Greninger A.L."/>
            <person name="Kozyreva V."/>
            <person name="Chaturvedi V."/>
        </authorList>
    </citation>
    <scope>NUCLEOTIDE SEQUENCE [LARGE SCALE GENOMIC DNA]</scope>
    <source>
        <strain evidence="11 13">CG1</strain>
    </source>
</reference>
<dbReference type="RefSeq" id="WP_068367377.1">
    <property type="nucleotide sequence ID" value="NZ_CBCSEB010000010.1"/>
</dbReference>
<comment type="caution">
    <text evidence="11">The sequence shown here is derived from an EMBL/GenBank/DDBJ whole genome shotgun (WGS) entry which is preliminary data.</text>
</comment>
<feature type="transmembrane region" description="Helical" evidence="10">
    <location>
        <begin position="12"/>
        <end position="30"/>
    </location>
</feature>
<evidence type="ECO:0000256" key="10">
    <source>
        <dbReference type="HAMAP-Rule" id="MF_00154"/>
    </source>
</evidence>
<dbReference type="PATRIC" id="fig|206506.3.peg.675"/>
<dbReference type="GO" id="GO:0008495">
    <property type="term" value="F:protoheme IX farnesyltransferase activity"/>
    <property type="evidence" value="ECO:0007669"/>
    <property type="project" value="UniProtKB-UniRule"/>
</dbReference>
<dbReference type="NCBIfam" id="TIGR01473">
    <property type="entry name" value="cyoE_ctaB"/>
    <property type="match status" value="1"/>
</dbReference>
<dbReference type="InterPro" id="IPR030470">
    <property type="entry name" value="UbiA_prenylTrfase_CS"/>
</dbReference>
<comment type="catalytic activity">
    <reaction evidence="9 10">
        <text>heme b + (2E,6E)-farnesyl diphosphate + H2O = Fe(II)-heme o + diphosphate</text>
        <dbReference type="Rhea" id="RHEA:28070"/>
        <dbReference type="ChEBI" id="CHEBI:15377"/>
        <dbReference type="ChEBI" id="CHEBI:33019"/>
        <dbReference type="ChEBI" id="CHEBI:60344"/>
        <dbReference type="ChEBI" id="CHEBI:60530"/>
        <dbReference type="ChEBI" id="CHEBI:175763"/>
        <dbReference type="EC" id="2.5.1.141"/>
    </reaction>
</comment>
<accession>A0A171KWJ9</accession>
<dbReference type="UniPathway" id="UPA00834">
    <property type="reaction ID" value="UER00712"/>
</dbReference>
<feature type="transmembrane region" description="Helical" evidence="10">
    <location>
        <begin position="80"/>
        <end position="100"/>
    </location>
</feature>
<dbReference type="CDD" id="cd13957">
    <property type="entry name" value="PT_UbiA_Cox10"/>
    <property type="match status" value="1"/>
</dbReference>
<evidence type="ECO:0000256" key="2">
    <source>
        <dbReference type="ARBA" id="ARBA00022475"/>
    </source>
</evidence>
<evidence type="ECO:0000256" key="4">
    <source>
        <dbReference type="ARBA" id="ARBA00022679"/>
    </source>
</evidence>
<dbReference type="InterPro" id="IPR044878">
    <property type="entry name" value="UbiA_sf"/>
</dbReference>
<dbReference type="NCBIfam" id="NF003348">
    <property type="entry name" value="PRK04375.1-1"/>
    <property type="match status" value="1"/>
</dbReference>
<dbReference type="OrthoDB" id="9814417at2"/>
<evidence type="ECO:0000256" key="7">
    <source>
        <dbReference type="ARBA" id="ARBA00023133"/>
    </source>
</evidence>
<dbReference type="InterPro" id="IPR000537">
    <property type="entry name" value="UbiA_prenyltransferase"/>
</dbReference>
<comment type="similarity">
    <text evidence="10">Belongs to the UbiA prenyltransferase family. Protoheme IX farnesyltransferase subfamily.</text>
</comment>
<comment type="subcellular location">
    <subcellularLocation>
        <location evidence="1 10">Cell membrane</location>
        <topology evidence="1 10">Multi-pass membrane protein</topology>
    </subcellularLocation>
</comment>
<dbReference type="Proteomes" id="UP000078084">
    <property type="component" value="Unassembled WGS sequence"/>
</dbReference>
<evidence type="ECO:0000256" key="8">
    <source>
        <dbReference type="ARBA" id="ARBA00023136"/>
    </source>
</evidence>
<dbReference type="AlphaFoldDB" id="A0A171KWJ9"/>
<dbReference type="STRING" id="206506.AAV32_03075"/>
<keyword evidence="6 10" id="KW-1133">Transmembrane helix</keyword>
<proteinExistence type="inferred from homology"/>
<evidence type="ECO:0000313" key="12">
    <source>
        <dbReference type="EMBL" id="RZS73439.1"/>
    </source>
</evidence>
<organism evidence="11 13">
    <name type="scientific">Kerstersia gyiorum</name>
    <dbReference type="NCBI Taxonomy" id="206506"/>
    <lineage>
        <taxon>Bacteria</taxon>
        <taxon>Pseudomonadati</taxon>
        <taxon>Pseudomonadota</taxon>
        <taxon>Betaproteobacteria</taxon>
        <taxon>Burkholderiales</taxon>
        <taxon>Alcaligenaceae</taxon>
        <taxon>Kerstersia</taxon>
    </lineage>
</organism>
<evidence type="ECO:0000256" key="3">
    <source>
        <dbReference type="ARBA" id="ARBA00022519"/>
    </source>
</evidence>
<dbReference type="EMBL" id="LBNE01000001">
    <property type="protein sequence ID" value="KKO73266.1"/>
    <property type="molecule type" value="Genomic_DNA"/>
</dbReference>
<keyword evidence="5 10" id="KW-0812">Transmembrane</keyword>
<gene>
    <name evidence="10" type="primary">ctaB</name>
    <name evidence="11" type="ORF">AAV32_03075</name>
    <name evidence="12" type="ORF">EV679_0631</name>
</gene>
<keyword evidence="7 10" id="KW-0350">Heme biosynthesis</keyword>
<evidence type="ECO:0000313" key="14">
    <source>
        <dbReference type="Proteomes" id="UP000292039"/>
    </source>
</evidence>
<keyword evidence="13" id="KW-1185">Reference proteome</keyword>
<feature type="transmembrane region" description="Helical" evidence="10">
    <location>
        <begin position="231"/>
        <end position="252"/>
    </location>
</feature>
<keyword evidence="2 10" id="KW-1003">Cell membrane</keyword>
<dbReference type="Gene3D" id="1.10.357.140">
    <property type="entry name" value="UbiA prenyltransferase"/>
    <property type="match status" value="1"/>
</dbReference>
<dbReference type="GeneID" id="99727866"/>
<evidence type="ECO:0000313" key="13">
    <source>
        <dbReference type="Proteomes" id="UP000078084"/>
    </source>
</evidence>
<dbReference type="EMBL" id="SGWZ01000001">
    <property type="protein sequence ID" value="RZS73439.1"/>
    <property type="molecule type" value="Genomic_DNA"/>
</dbReference>
<feature type="transmembrane region" description="Helical" evidence="10">
    <location>
        <begin position="264"/>
        <end position="285"/>
    </location>
</feature>